<evidence type="ECO:0000259" key="1">
    <source>
        <dbReference type="PROSITE" id="PS50181"/>
    </source>
</evidence>
<dbReference type="WBParaSite" id="Csp11.Scaffold629.g9515.t1">
    <property type="protein sequence ID" value="Csp11.Scaffold629.g9515.t1"/>
    <property type="gene ID" value="Csp11.Scaffold629.g9515"/>
</dbReference>
<dbReference type="PROSITE" id="PS50181">
    <property type="entry name" value="FBOX"/>
    <property type="match status" value="1"/>
</dbReference>
<organism evidence="2 3">
    <name type="scientific">Caenorhabditis tropicalis</name>
    <dbReference type="NCBI Taxonomy" id="1561998"/>
    <lineage>
        <taxon>Eukaryota</taxon>
        <taxon>Metazoa</taxon>
        <taxon>Ecdysozoa</taxon>
        <taxon>Nematoda</taxon>
        <taxon>Chromadorea</taxon>
        <taxon>Rhabditida</taxon>
        <taxon>Rhabditina</taxon>
        <taxon>Rhabditomorpha</taxon>
        <taxon>Rhabditoidea</taxon>
        <taxon>Rhabditidae</taxon>
        <taxon>Peloderinae</taxon>
        <taxon>Caenorhabditis</taxon>
    </lineage>
</organism>
<accession>A0A1I7UHY8</accession>
<dbReference type="InterPro" id="IPR001810">
    <property type="entry name" value="F-box_dom"/>
</dbReference>
<dbReference type="Proteomes" id="UP000095282">
    <property type="component" value="Unplaced"/>
</dbReference>
<dbReference type="PANTHER" id="PTHR21503">
    <property type="entry name" value="F-BOX-CONTAINING HYPOTHETICAL PROTEIN C.ELEGANS"/>
    <property type="match status" value="1"/>
</dbReference>
<evidence type="ECO:0000313" key="3">
    <source>
        <dbReference type="WBParaSite" id="Csp11.Scaffold629.g9515.t1"/>
    </source>
</evidence>
<dbReference type="AlphaFoldDB" id="A0A1I7UHY8"/>
<name>A0A1I7UHY8_9PELO</name>
<reference evidence="3" key="1">
    <citation type="submission" date="2016-11" db="UniProtKB">
        <authorList>
            <consortium name="WormBaseParasite"/>
        </authorList>
    </citation>
    <scope>IDENTIFICATION</scope>
</reference>
<protein>
    <submittedName>
        <fullName evidence="3">F-box domain-containing protein</fullName>
    </submittedName>
</protein>
<keyword evidence="2" id="KW-1185">Reference proteome</keyword>
<proteinExistence type="predicted"/>
<evidence type="ECO:0000313" key="2">
    <source>
        <dbReference type="Proteomes" id="UP000095282"/>
    </source>
</evidence>
<feature type="domain" description="F-box" evidence="1">
    <location>
        <begin position="3"/>
        <end position="54"/>
    </location>
</feature>
<sequence length="320" mass="37523">MPSFPLFNLPSLAVESFLCTLDMNELLELSKTSNRSKNRIRFLMKTKLDVYVAIRLCRNPYIWLSSEKKTWSFTYTSDESRTRYEPKTNSNMVFVSIQYSEDPVTDWMGKFDELRGVLGDRLDSINIELHEYPEKNKLIIEWLRPLKIDKMGIESSMEVCDDVDKIQLLFVQSEMYYGRMTYGEHFKFMPPTSSYRLTILDSSCIDLKQLSSFENRWISLYNSDLMPRDINGFLMSWIECNHHLNLAKFDVNVGGSETIRYVLRNIPNTITENESRIEKIKKSFPWQIRSVYDITRCDGKIATVGSGYSDSAFRLFMIVF</sequence>